<evidence type="ECO:0000256" key="3">
    <source>
        <dbReference type="ARBA" id="ARBA00022679"/>
    </source>
</evidence>
<keyword evidence="2" id="KW-1003">Cell membrane</keyword>
<keyword evidence="5 13" id="KW-0418">Kinase</keyword>
<dbReference type="eggNOG" id="COG0457">
    <property type="taxonomic scope" value="Bacteria"/>
</dbReference>
<dbReference type="RefSeq" id="WP_069214989.1">
    <property type="nucleotide sequence ID" value="NZ_JAHNEC010000005.1"/>
</dbReference>
<evidence type="ECO:0000256" key="5">
    <source>
        <dbReference type="ARBA" id="ARBA00022777"/>
    </source>
</evidence>
<evidence type="ECO:0000256" key="7">
    <source>
        <dbReference type="ARBA" id="ARBA00023012"/>
    </source>
</evidence>
<evidence type="ECO:0000256" key="11">
    <source>
        <dbReference type="SAM" id="Phobius"/>
    </source>
</evidence>
<feature type="transmembrane region" description="Helical" evidence="11">
    <location>
        <begin position="328"/>
        <end position="348"/>
    </location>
</feature>
<dbReference type="CDD" id="cd16917">
    <property type="entry name" value="HATPase_UhpB-NarQ-NarX-like"/>
    <property type="match status" value="1"/>
</dbReference>
<dbReference type="InterPro" id="IPR050482">
    <property type="entry name" value="Sensor_HK_TwoCompSys"/>
</dbReference>
<dbReference type="PANTHER" id="PTHR24421">
    <property type="entry name" value="NITRATE/NITRITE SENSOR PROTEIN NARX-RELATED"/>
    <property type="match status" value="1"/>
</dbReference>
<protein>
    <submittedName>
        <fullName evidence="13">Histidine kinase</fullName>
    </submittedName>
</protein>
<sequence>MISCAKKNNTEAAASKTVSNADYDKAWKYIDKGDDKNGFYYLDKAKDAYIKAGDSFSAGKCFVNMAIIQERVSDNMGSIETSISALKFLNEKVPQQRSFVSSNYNNMGVASNNLKNFTDAEKYYHRAYQLTEDRMERIMIMNNLANCYHNQKKYQKATVIFANIKDSLNVKDDIYYKIASNLAKTLWYENPKYNPAPSYIEAKKYYAKTDDDWGLDASYAYLSEYYLKSDKDSALFYSRKMYDISKKLKSPADRLEALQTMIRLEDNQQSKKYFDEYHLLSDSLQESNNSYKNQFAAIRFESNKNRMERLKLEKDLAQKKYKIIRQQIFIYSASGSLILFPVLGIFWYRRRKNKLELQAQNKVKEERLLLSKKVHDVVANGLYQVMSKIEYSDTFSKNEILDKLEMMYQKSRNISYDSTMVSEKKYKERISELCTSFQNDIRKIFVVGNENEFWNLIPDVSKEELFLILQEFLVNTTKHSQATRVVVMFTVTHDELKLKYSDNGIGISQDTVHHNGLQSINQRVHQIKGTLQLFPNEGKGFIAEVSLPQS</sequence>
<dbReference type="SUPFAM" id="SSF55874">
    <property type="entry name" value="ATPase domain of HSP90 chaperone/DNA topoisomerase II/histidine kinase"/>
    <property type="match status" value="1"/>
</dbReference>
<evidence type="ECO:0000256" key="8">
    <source>
        <dbReference type="ARBA" id="ARBA00023136"/>
    </source>
</evidence>
<comment type="subcellular location">
    <subcellularLocation>
        <location evidence="1">Cell membrane</location>
        <topology evidence="1">Multi-pass membrane protein</topology>
    </subcellularLocation>
</comment>
<evidence type="ECO:0000259" key="12">
    <source>
        <dbReference type="Pfam" id="PF02518"/>
    </source>
</evidence>
<dbReference type="Gene3D" id="1.25.40.10">
    <property type="entry name" value="Tetratricopeptide repeat domain"/>
    <property type="match status" value="1"/>
</dbReference>
<dbReference type="EMBL" id="MPOG01000010">
    <property type="protein sequence ID" value="OOH95454.1"/>
    <property type="molecule type" value="Genomic_DNA"/>
</dbReference>
<dbReference type="OrthoDB" id="943406at2"/>
<keyword evidence="6 11" id="KW-1133">Transmembrane helix</keyword>
<evidence type="ECO:0000256" key="4">
    <source>
        <dbReference type="ARBA" id="ARBA00022692"/>
    </source>
</evidence>
<dbReference type="GO" id="GO:0000160">
    <property type="term" value="P:phosphorelay signal transduction system"/>
    <property type="evidence" value="ECO:0007669"/>
    <property type="project" value="UniProtKB-KW"/>
</dbReference>
<organism evidence="13 14">
    <name type="scientific">Elizabethkingia meningoseptica</name>
    <name type="common">Chryseobacterium meningosepticum</name>
    <dbReference type="NCBI Taxonomy" id="238"/>
    <lineage>
        <taxon>Bacteria</taxon>
        <taxon>Pseudomonadati</taxon>
        <taxon>Bacteroidota</taxon>
        <taxon>Flavobacteriia</taxon>
        <taxon>Flavobacteriales</taxon>
        <taxon>Weeksellaceae</taxon>
        <taxon>Elizabethkingia</taxon>
    </lineage>
</organism>
<keyword evidence="4 11" id="KW-0812">Transmembrane</keyword>
<feature type="coiled-coil region" evidence="10">
    <location>
        <begin position="300"/>
        <end position="327"/>
    </location>
</feature>
<evidence type="ECO:0000256" key="1">
    <source>
        <dbReference type="ARBA" id="ARBA00004651"/>
    </source>
</evidence>
<dbReference type="GO" id="GO:0016301">
    <property type="term" value="F:kinase activity"/>
    <property type="evidence" value="ECO:0007669"/>
    <property type="project" value="UniProtKB-KW"/>
</dbReference>
<dbReference type="AlphaFoldDB" id="A0A1V3TZZ0"/>
<evidence type="ECO:0000256" key="10">
    <source>
        <dbReference type="SAM" id="Coils"/>
    </source>
</evidence>
<dbReference type="Pfam" id="PF13424">
    <property type="entry name" value="TPR_12"/>
    <property type="match status" value="1"/>
</dbReference>
<keyword evidence="9" id="KW-0802">TPR repeat</keyword>
<dbReference type="GO" id="GO:0005886">
    <property type="term" value="C:plasma membrane"/>
    <property type="evidence" value="ECO:0007669"/>
    <property type="project" value="UniProtKB-SubCell"/>
</dbReference>
<accession>A0A1V3TZZ0</accession>
<dbReference type="InterPro" id="IPR011990">
    <property type="entry name" value="TPR-like_helical_dom_sf"/>
</dbReference>
<dbReference type="eggNOG" id="COG4585">
    <property type="taxonomic scope" value="Bacteria"/>
</dbReference>
<feature type="repeat" description="TPR" evidence="9">
    <location>
        <begin position="101"/>
        <end position="134"/>
    </location>
</feature>
<dbReference type="Gene3D" id="3.30.565.10">
    <property type="entry name" value="Histidine kinase-like ATPase, C-terminal domain"/>
    <property type="match status" value="1"/>
</dbReference>
<dbReference type="InterPro" id="IPR036890">
    <property type="entry name" value="HATPase_C_sf"/>
</dbReference>
<keyword evidence="14" id="KW-1185">Reference proteome</keyword>
<name>A0A1V3TZZ0_ELIME</name>
<gene>
    <name evidence="13" type="ORF">BMF97_08810</name>
</gene>
<reference evidence="13 14" key="1">
    <citation type="submission" date="2016-11" db="EMBL/GenBank/DDBJ databases">
        <title>Genome sequence and comparative genomic analysis of clinical strain Elizabethkingia meningoseptica 61421 PRCM.</title>
        <authorList>
            <person name="Wang M."/>
            <person name="Hu S."/>
            <person name="Cao L."/>
            <person name="Jiang T."/>
            <person name="Zhou Y."/>
            <person name="Ming D."/>
        </authorList>
    </citation>
    <scope>NUCLEOTIDE SEQUENCE [LARGE SCALE GENOMIC DNA]</scope>
    <source>
        <strain evidence="13 14">61421 PRCM</strain>
    </source>
</reference>
<keyword evidence="8 11" id="KW-0472">Membrane</keyword>
<dbReference type="STRING" id="238.BBD35_07435"/>
<dbReference type="PANTHER" id="PTHR24421:SF37">
    <property type="entry name" value="SENSOR HISTIDINE KINASE NARS"/>
    <property type="match status" value="1"/>
</dbReference>
<dbReference type="Proteomes" id="UP000188947">
    <property type="component" value="Unassembled WGS sequence"/>
</dbReference>
<keyword evidence="7" id="KW-0902">Two-component regulatory system</keyword>
<keyword evidence="10" id="KW-0175">Coiled coil</keyword>
<evidence type="ECO:0000313" key="13">
    <source>
        <dbReference type="EMBL" id="OOH95454.1"/>
    </source>
</evidence>
<evidence type="ECO:0000256" key="2">
    <source>
        <dbReference type="ARBA" id="ARBA00022475"/>
    </source>
</evidence>
<keyword evidence="3" id="KW-0808">Transferase</keyword>
<dbReference type="PROSITE" id="PS50005">
    <property type="entry name" value="TPR"/>
    <property type="match status" value="1"/>
</dbReference>
<evidence type="ECO:0000256" key="9">
    <source>
        <dbReference type="PROSITE-ProRule" id="PRU00339"/>
    </source>
</evidence>
<evidence type="ECO:0000256" key="6">
    <source>
        <dbReference type="ARBA" id="ARBA00022989"/>
    </source>
</evidence>
<dbReference type="InterPro" id="IPR019734">
    <property type="entry name" value="TPR_rpt"/>
</dbReference>
<proteinExistence type="predicted"/>
<evidence type="ECO:0000313" key="14">
    <source>
        <dbReference type="Proteomes" id="UP000188947"/>
    </source>
</evidence>
<comment type="caution">
    <text evidence="13">The sequence shown here is derived from an EMBL/GenBank/DDBJ whole genome shotgun (WGS) entry which is preliminary data.</text>
</comment>
<feature type="domain" description="Histidine kinase/HSP90-like ATPase" evidence="12">
    <location>
        <begin position="463"/>
        <end position="549"/>
    </location>
</feature>
<dbReference type="Pfam" id="PF02518">
    <property type="entry name" value="HATPase_c"/>
    <property type="match status" value="1"/>
</dbReference>
<dbReference type="SUPFAM" id="SSF48452">
    <property type="entry name" value="TPR-like"/>
    <property type="match status" value="1"/>
</dbReference>
<dbReference type="InterPro" id="IPR003594">
    <property type="entry name" value="HATPase_dom"/>
</dbReference>